<dbReference type="Pfam" id="PF21355">
    <property type="entry name" value="TRAF-mep_MATH"/>
    <property type="match status" value="1"/>
</dbReference>
<proteinExistence type="predicted"/>
<evidence type="ECO:0000256" key="2">
    <source>
        <dbReference type="ARBA" id="ARBA00022771"/>
    </source>
</evidence>
<protein>
    <recommendedName>
        <fullName evidence="4">TRAF1-6 MATH domain-containing protein</fullName>
    </recommendedName>
</protein>
<dbReference type="GO" id="GO:0005164">
    <property type="term" value="F:tumor necrosis factor receptor binding"/>
    <property type="evidence" value="ECO:0007669"/>
    <property type="project" value="TreeGrafter"/>
</dbReference>
<name>A0A9J6FRX1_HAELO</name>
<reference evidence="5 6" key="1">
    <citation type="journal article" date="2020" name="Cell">
        <title>Large-Scale Comparative Analyses of Tick Genomes Elucidate Their Genetic Diversity and Vector Capacities.</title>
        <authorList>
            <consortium name="Tick Genome and Microbiome Consortium (TIGMIC)"/>
            <person name="Jia N."/>
            <person name="Wang J."/>
            <person name="Shi W."/>
            <person name="Du L."/>
            <person name="Sun Y."/>
            <person name="Zhan W."/>
            <person name="Jiang J.F."/>
            <person name="Wang Q."/>
            <person name="Zhang B."/>
            <person name="Ji P."/>
            <person name="Bell-Sakyi L."/>
            <person name="Cui X.M."/>
            <person name="Yuan T.T."/>
            <person name="Jiang B.G."/>
            <person name="Yang W.F."/>
            <person name="Lam T.T."/>
            <person name="Chang Q.C."/>
            <person name="Ding S.J."/>
            <person name="Wang X.J."/>
            <person name="Zhu J.G."/>
            <person name="Ruan X.D."/>
            <person name="Zhao L."/>
            <person name="Wei J.T."/>
            <person name="Ye R.Z."/>
            <person name="Que T.C."/>
            <person name="Du C.H."/>
            <person name="Zhou Y.H."/>
            <person name="Cheng J.X."/>
            <person name="Dai P.F."/>
            <person name="Guo W.B."/>
            <person name="Han X.H."/>
            <person name="Huang E.J."/>
            <person name="Li L.F."/>
            <person name="Wei W."/>
            <person name="Gao Y.C."/>
            <person name="Liu J.Z."/>
            <person name="Shao H.Z."/>
            <person name="Wang X."/>
            <person name="Wang C.C."/>
            <person name="Yang T.C."/>
            <person name="Huo Q.B."/>
            <person name="Li W."/>
            <person name="Chen H.Y."/>
            <person name="Chen S.E."/>
            <person name="Zhou L.G."/>
            <person name="Ni X.B."/>
            <person name="Tian J.H."/>
            <person name="Sheng Y."/>
            <person name="Liu T."/>
            <person name="Pan Y.S."/>
            <person name="Xia L.Y."/>
            <person name="Li J."/>
            <person name="Zhao F."/>
            <person name="Cao W.C."/>
        </authorList>
    </citation>
    <scope>NUCLEOTIDE SEQUENCE [LARGE SCALE GENOMIC DNA]</scope>
    <source>
        <strain evidence="5">HaeL-2018</strain>
    </source>
</reference>
<dbReference type="OMA" id="CATRTIC"/>
<gene>
    <name evidence="5" type="ORF">HPB48_017277</name>
</gene>
<keyword evidence="1" id="KW-0479">Metal-binding</keyword>
<dbReference type="InterPro" id="IPR013083">
    <property type="entry name" value="Znf_RING/FYVE/PHD"/>
</dbReference>
<dbReference type="PANTHER" id="PTHR10131:SF138">
    <property type="entry name" value="RE66324P"/>
    <property type="match status" value="1"/>
</dbReference>
<dbReference type="OrthoDB" id="10051587at2759"/>
<dbReference type="GO" id="GO:0008270">
    <property type="term" value="F:zinc ion binding"/>
    <property type="evidence" value="ECO:0007669"/>
    <property type="project" value="UniProtKB-KW"/>
</dbReference>
<dbReference type="GO" id="GO:0043122">
    <property type="term" value="P:regulation of canonical NF-kappaB signal transduction"/>
    <property type="evidence" value="ECO:0007669"/>
    <property type="project" value="TreeGrafter"/>
</dbReference>
<dbReference type="GO" id="GO:0009898">
    <property type="term" value="C:cytoplasmic side of plasma membrane"/>
    <property type="evidence" value="ECO:0007669"/>
    <property type="project" value="TreeGrafter"/>
</dbReference>
<evidence type="ECO:0000256" key="1">
    <source>
        <dbReference type="ARBA" id="ARBA00022723"/>
    </source>
</evidence>
<dbReference type="SUPFAM" id="SSF57850">
    <property type="entry name" value="RING/U-box"/>
    <property type="match status" value="1"/>
</dbReference>
<organism evidence="5 6">
    <name type="scientific">Haemaphysalis longicornis</name>
    <name type="common">Bush tick</name>
    <dbReference type="NCBI Taxonomy" id="44386"/>
    <lineage>
        <taxon>Eukaryota</taxon>
        <taxon>Metazoa</taxon>
        <taxon>Ecdysozoa</taxon>
        <taxon>Arthropoda</taxon>
        <taxon>Chelicerata</taxon>
        <taxon>Arachnida</taxon>
        <taxon>Acari</taxon>
        <taxon>Parasitiformes</taxon>
        <taxon>Ixodida</taxon>
        <taxon>Ixodoidea</taxon>
        <taxon>Ixodidae</taxon>
        <taxon>Haemaphysalinae</taxon>
        <taxon>Haemaphysalis</taxon>
    </lineage>
</organism>
<dbReference type="SUPFAM" id="SSF49599">
    <property type="entry name" value="TRAF domain-like"/>
    <property type="match status" value="2"/>
</dbReference>
<dbReference type="InterPro" id="IPR049342">
    <property type="entry name" value="TRAF1-6_MATH_dom"/>
</dbReference>
<evidence type="ECO:0000256" key="3">
    <source>
        <dbReference type="ARBA" id="ARBA00022833"/>
    </source>
</evidence>
<keyword evidence="2" id="KW-0863">Zinc-finger</keyword>
<dbReference type="PANTHER" id="PTHR10131">
    <property type="entry name" value="TNF RECEPTOR ASSOCIATED FACTOR"/>
    <property type="match status" value="1"/>
</dbReference>
<dbReference type="InterPro" id="IPR008974">
    <property type="entry name" value="TRAF-like"/>
</dbReference>
<dbReference type="PROSITE" id="PS00518">
    <property type="entry name" value="ZF_RING_1"/>
    <property type="match status" value="1"/>
</dbReference>
<comment type="caution">
    <text evidence="5">The sequence shown here is derived from an EMBL/GenBank/DDBJ whole genome shotgun (WGS) entry which is preliminary data.</text>
</comment>
<dbReference type="Gene3D" id="2.60.210.10">
    <property type="entry name" value="Apoptosis, Tumor Necrosis Factor Receptor Associated Protein 2, Chain A"/>
    <property type="match status" value="1"/>
</dbReference>
<dbReference type="CDD" id="cd16449">
    <property type="entry name" value="RING-HC"/>
    <property type="match status" value="1"/>
</dbReference>
<dbReference type="Proteomes" id="UP000821853">
    <property type="component" value="Unassembled WGS sequence"/>
</dbReference>
<dbReference type="AlphaFoldDB" id="A0A9J6FRX1"/>
<keyword evidence="6" id="KW-1185">Reference proteome</keyword>
<accession>A0A9J6FRX1</accession>
<evidence type="ECO:0000313" key="5">
    <source>
        <dbReference type="EMBL" id="KAH9365885.1"/>
    </source>
</evidence>
<dbReference type="VEuPathDB" id="VectorBase:HLOH_046597"/>
<evidence type="ECO:0000313" key="6">
    <source>
        <dbReference type="Proteomes" id="UP000821853"/>
    </source>
</evidence>
<dbReference type="InterPro" id="IPR017907">
    <property type="entry name" value="Znf_RING_CS"/>
</dbReference>
<dbReference type="EMBL" id="JABSTR010000003">
    <property type="protein sequence ID" value="KAH9365885.1"/>
    <property type="molecule type" value="Genomic_DNA"/>
</dbReference>
<sequence>MAHGSREFVLFGYSEHLDRRALLFVDPIPPALICNACGIVPRLTFSLLCGHVLCEPCYHSSATTSECVCPLDGEVSGTEDVISRNYPSEILLRRKVHCWNEVNGCSVVLPASQVTEHVRNDCQYHVTRCPKCSAVVLSRDVCTHLKSQCAELVLHAAPEGRVRADSNDRTHLLVFEEKLEQRVRGLDAKLAQLSLETTSQSDRLVELCHNDSNLKEALAEQFRIVSGQTLDRLAKNEAEIKALVTYQQRLEQRVVELDAKLGQLSTGSSTHGDTLVEVSRKIDHLEEELTKFGTSSDRNVADLKAFYLEQRESFMTALTSLSTSPPSNPKVRQRVLTEYSALKRKALEDGSSVSWSEKVYLLRYLLSWGIEFRKEGDSVWLYLCIQLHEGKEDDFLEWPFKKDLWHTFIHPDTRHTRALFGVPGSYVEDWKSFERPIGGSNKAVRFCKDSLDSRVIEMDGFNENDQLLVRLEVC</sequence>
<evidence type="ECO:0000259" key="4">
    <source>
        <dbReference type="Pfam" id="PF21355"/>
    </source>
</evidence>
<dbReference type="Gene3D" id="3.30.40.10">
    <property type="entry name" value="Zinc/RING finger domain, C3HC4 (zinc finger)"/>
    <property type="match status" value="1"/>
</dbReference>
<keyword evidence="3" id="KW-0862">Zinc</keyword>
<feature type="domain" description="TRAF1-6 MATH" evidence="4">
    <location>
        <begin position="378"/>
        <end position="470"/>
    </location>
</feature>